<evidence type="ECO:0000256" key="2">
    <source>
        <dbReference type="SAM" id="Phobius"/>
    </source>
</evidence>
<sequence>MPYGCSGQRPLNSHGRGGGLAAANMAAQLVWIVAMLAAFSWAPRALAQVSEDLQAASLQIGTIPFFPYFDCVRAASSFSLAPEVTSMGGQQYCFTIVANNCTRNQCCNRDLKKIEFNVYSECVVIGADVKATINGVPTKVGPFYDKPFDGTNGSAVLRVTQLGLNMSSNGTKICLTLTTNRYGRGCTTLEQLCIPPTGMAPGSCLTALFDSTLDCCPISRTGTNLKLPQPPSPAPTSPSPPAPSPPSPSPPSPRPPSPSPPSPSPPSPSPPSPLPPSPLPPSPSPPSPSPPSPSPPSPLPPSPSPPSPSPPSPVPPSPSPPSPSPPSPRPPSPAPPSPSPPSPLPPSPLPPSPAPPSPLPPSPSPPSPTPPSPAPPSPSPPSPEPPSPSPPSPLPPSPSPPSPMPPSPSPPSPSPPSPAPPSPLPPSPSPPSPTPPSPAPPSPSPPSPEPPSPSPPSPSPPSPLPPSPSPPSPAPPSPLPPSPSPPSPTPPSPAPPSPSPPSPEPPSPSPPSPLPPSPSPPSPMPPSPSPPSPAPPSPAPPSPSPPSPAPPSPLPPSPSPPSPTPPSPAPPSPSPPSPEPPSPSPPSPLPPSPSPPSPMPPSPAPPSPSPPSPSPPFPAPPSPAPPSPSPPSPAPPSPLPPSPSPPSPTPPSPAPPSPSPPSPEPPSPSPPSPLPPSPSPPSPMPPSPAPPSPSPPSPSPPSPAPPSPSPPSPAPPSPSPPSPLPPSPSPASPMPPSPAPPSPSPPSPAPPNPSSCAMCIDVLVDVAHIFPPYQFDSATCDRIQKRISFDINKQVVAQGLTPLMQNFSVDPSKCGPNKVSICGIFASEDDAAKLESWAQVQAEQFWIFAASDVCQPTMYGYTFQITANACLTISKARTCTPGPSDFPFCNCPRNRYATPFFVDPIASIENGRTNDTVQYCFTIGILPKEFLLPGRCNTSGTLFKAEFWANEARRGKLRGVRLTTSDGRTKWVAPSWGAKGSNTAKVSNIKWNKATADGAKICLELRSDISLTQFCLDNGICYISLFNAASSKACCPTYQSTVPVWP</sequence>
<dbReference type="Proteomes" id="UP000747399">
    <property type="component" value="Unassembled WGS sequence"/>
</dbReference>
<accession>A0A8J4AY52</accession>
<dbReference type="EMBL" id="BNCO01000008">
    <property type="protein sequence ID" value="GIL50250.1"/>
    <property type="molecule type" value="Genomic_DNA"/>
</dbReference>
<keyword evidence="5" id="KW-1185">Reference proteome</keyword>
<dbReference type="PANTHER" id="PTHR48138">
    <property type="entry name" value="KERATINOCYTE PROLINE-RICH PROTEIN-RELATED"/>
    <property type="match status" value="1"/>
</dbReference>
<dbReference type="InterPro" id="IPR024616">
    <property type="entry name" value="Pherophorin"/>
</dbReference>
<name>A0A8J4AY52_9CHLO</name>
<dbReference type="PANTHER" id="PTHR48138:SF2">
    <property type="entry name" value="KERATINOCYTE PROLINE-RICH PROTEIN"/>
    <property type="match status" value="1"/>
</dbReference>
<evidence type="ECO:0000313" key="4">
    <source>
        <dbReference type="EMBL" id="GIL50250.1"/>
    </source>
</evidence>
<dbReference type="InterPro" id="IPR052881">
    <property type="entry name" value="Keratinocyte_PR"/>
</dbReference>
<protein>
    <recommendedName>
        <fullName evidence="3">Pherophorin domain-containing protein</fullName>
    </recommendedName>
</protein>
<keyword evidence="2" id="KW-1133">Transmembrane helix</keyword>
<reference evidence="4" key="1">
    <citation type="journal article" date="2021" name="Proc. Natl. Acad. Sci. U.S.A.">
        <title>Three genomes in the algal genus Volvox reveal the fate of a haploid sex-determining region after a transition to homothallism.</title>
        <authorList>
            <person name="Yamamoto K."/>
            <person name="Hamaji T."/>
            <person name="Kawai-Toyooka H."/>
            <person name="Matsuzaki R."/>
            <person name="Takahashi F."/>
            <person name="Nishimura Y."/>
            <person name="Kawachi M."/>
            <person name="Noguchi H."/>
            <person name="Minakuchi Y."/>
            <person name="Umen J.G."/>
            <person name="Toyoda A."/>
            <person name="Nozaki H."/>
        </authorList>
    </citation>
    <scope>NUCLEOTIDE SEQUENCE</scope>
    <source>
        <strain evidence="4">NIES-3780</strain>
    </source>
</reference>
<keyword evidence="2" id="KW-0472">Membrane</keyword>
<dbReference type="AlphaFoldDB" id="A0A8J4AY52"/>
<feature type="domain" description="Pherophorin" evidence="3">
    <location>
        <begin position="886"/>
        <end position="1036"/>
    </location>
</feature>
<organism evidence="4 5">
    <name type="scientific">Volvox africanus</name>
    <dbReference type="NCBI Taxonomy" id="51714"/>
    <lineage>
        <taxon>Eukaryota</taxon>
        <taxon>Viridiplantae</taxon>
        <taxon>Chlorophyta</taxon>
        <taxon>core chlorophytes</taxon>
        <taxon>Chlorophyceae</taxon>
        <taxon>CS clade</taxon>
        <taxon>Chlamydomonadales</taxon>
        <taxon>Volvocaceae</taxon>
        <taxon>Volvox</taxon>
    </lineage>
</organism>
<gene>
    <name evidence="4" type="ORF">Vafri_6458</name>
</gene>
<feature type="domain" description="Pherophorin" evidence="3">
    <location>
        <begin position="66"/>
        <end position="217"/>
    </location>
</feature>
<feature type="transmembrane region" description="Helical" evidence="2">
    <location>
        <begin position="21"/>
        <end position="42"/>
    </location>
</feature>
<keyword evidence="2" id="KW-0812">Transmembrane</keyword>
<evidence type="ECO:0000259" key="3">
    <source>
        <dbReference type="Pfam" id="PF12499"/>
    </source>
</evidence>
<comment type="caution">
    <text evidence="4">The sequence shown here is derived from an EMBL/GenBank/DDBJ whole genome shotgun (WGS) entry which is preliminary data.</text>
</comment>
<proteinExistence type="predicted"/>
<evidence type="ECO:0000313" key="5">
    <source>
        <dbReference type="Proteomes" id="UP000747399"/>
    </source>
</evidence>
<feature type="compositionally biased region" description="Pro residues" evidence="1">
    <location>
        <begin position="228"/>
        <end position="752"/>
    </location>
</feature>
<feature type="region of interest" description="Disordered" evidence="1">
    <location>
        <begin position="222"/>
        <end position="752"/>
    </location>
</feature>
<evidence type="ECO:0000256" key="1">
    <source>
        <dbReference type="SAM" id="MobiDB-lite"/>
    </source>
</evidence>
<dbReference type="Pfam" id="PF12499">
    <property type="entry name" value="DUF3707"/>
    <property type="match status" value="2"/>
</dbReference>